<evidence type="ECO:0000256" key="1">
    <source>
        <dbReference type="SAM" id="MobiDB-lite"/>
    </source>
</evidence>
<dbReference type="EMBL" id="JACVVK020000034">
    <property type="protein sequence ID" value="KAK7501023.1"/>
    <property type="molecule type" value="Genomic_DNA"/>
</dbReference>
<feature type="region of interest" description="Disordered" evidence="1">
    <location>
        <begin position="191"/>
        <end position="214"/>
    </location>
</feature>
<proteinExistence type="predicted"/>
<dbReference type="Pfam" id="PF15633">
    <property type="entry name" value="Tox-ART-HYD1"/>
    <property type="match status" value="1"/>
</dbReference>
<dbReference type="Proteomes" id="UP001519460">
    <property type="component" value="Unassembled WGS sequence"/>
</dbReference>
<accession>A0ABD0LNG7</accession>
<keyword evidence="4" id="KW-1185">Reference proteome</keyword>
<feature type="domain" description="Tox-ART-HYD1" evidence="2">
    <location>
        <begin position="6"/>
        <end position="56"/>
    </location>
</feature>
<name>A0ABD0LNG7_9CAEN</name>
<dbReference type="InterPro" id="IPR028920">
    <property type="entry name" value="Tox-ART-HYD1_dom"/>
</dbReference>
<feature type="compositionally biased region" description="Acidic residues" evidence="1">
    <location>
        <begin position="205"/>
        <end position="214"/>
    </location>
</feature>
<reference evidence="3 4" key="1">
    <citation type="journal article" date="2023" name="Sci. Data">
        <title>Genome assembly of the Korean intertidal mud-creeper Batillaria attramentaria.</title>
        <authorList>
            <person name="Patra A.K."/>
            <person name="Ho P.T."/>
            <person name="Jun S."/>
            <person name="Lee S.J."/>
            <person name="Kim Y."/>
            <person name="Won Y.J."/>
        </authorList>
    </citation>
    <scope>NUCLEOTIDE SEQUENCE [LARGE SCALE GENOMIC DNA]</scope>
    <source>
        <strain evidence="3">Wonlab-2016</strain>
    </source>
</reference>
<dbReference type="AlphaFoldDB" id="A0ABD0LNG7"/>
<evidence type="ECO:0000259" key="2">
    <source>
        <dbReference type="Pfam" id="PF15633"/>
    </source>
</evidence>
<gene>
    <name evidence="3" type="ORF">BaRGS_00007903</name>
</gene>
<protein>
    <recommendedName>
        <fullName evidence="2">Tox-ART-HYD1 domain-containing protein</fullName>
    </recommendedName>
</protein>
<feature type="compositionally biased region" description="Polar residues" evidence="1">
    <location>
        <begin position="147"/>
        <end position="157"/>
    </location>
</feature>
<comment type="caution">
    <text evidence="3">The sequence shown here is derived from an EMBL/GenBank/DDBJ whole genome shotgun (WGS) entry which is preliminary data.</text>
</comment>
<sequence length="214" mass="24155">MTQDFYHYTSKKGLNKILKSGCISESLSGGQDAKFGEGVYGTSLHPDEGKKQIAKNNWGQYWWKNKTSGKVDTAVHLKIPPRNLERADCDRDILLHRGPIFLEDYDHRIIQMGEHGERGGSQRGGCSHDRSGSSRDGMQEYYEDQQSHGVQGNNGNTERGVKNRNEYGGHTGYSKSYSRYNHYEKNYDNHASGYYGGGGYAQDCESSDGDDDWY</sequence>
<evidence type="ECO:0000313" key="4">
    <source>
        <dbReference type="Proteomes" id="UP001519460"/>
    </source>
</evidence>
<feature type="compositionally biased region" description="Basic and acidic residues" evidence="1">
    <location>
        <begin position="115"/>
        <end position="133"/>
    </location>
</feature>
<feature type="region of interest" description="Disordered" evidence="1">
    <location>
        <begin position="115"/>
        <end position="176"/>
    </location>
</feature>
<evidence type="ECO:0000313" key="3">
    <source>
        <dbReference type="EMBL" id="KAK7501023.1"/>
    </source>
</evidence>
<organism evidence="3 4">
    <name type="scientific">Batillaria attramentaria</name>
    <dbReference type="NCBI Taxonomy" id="370345"/>
    <lineage>
        <taxon>Eukaryota</taxon>
        <taxon>Metazoa</taxon>
        <taxon>Spiralia</taxon>
        <taxon>Lophotrochozoa</taxon>
        <taxon>Mollusca</taxon>
        <taxon>Gastropoda</taxon>
        <taxon>Caenogastropoda</taxon>
        <taxon>Sorbeoconcha</taxon>
        <taxon>Cerithioidea</taxon>
        <taxon>Batillariidae</taxon>
        <taxon>Batillaria</taxon>
    </lineage>
</organism>